<proteinExistence type="predicted"/>
<reference evidence="3" key="1">
    <citation type="submission" date="2021-04" db="EMBL/GenBank/DDBJ databases">
        <title>novel species isolated from subtropical streams in China.</title>
        <authorList>
            <person name="Lu H."/>
        </authorList>
    </citation>
    <scope>NUCLEOTIDE SEQUENCE</scope>
    <source>
        <strain evidence="3">LFS511W</strain>
    </source>
</reference>
<evidence type="ECO:0000313" key="4">
    <source>
        <dbReference type="Proteomes" id="UP000680067"/>
    </source>
</evidence>
<feature type="signal peptide" evidence="1">
    <location>
        <begin position="1"/>
        <end position="25"/>
    </location>
</feature>
<feature type="chain" id="PRO_5037648026" evidence="1">
    <location>
        <begin position="26"/>
        <end position="170"/>
    </location>
</feature>
<accession>A0A941DN40</accession>
<dbReference type="EMBL" id="JAGSPN010000015">
    <property type="protein sequence ID" value="MBR7783858.1"/>
    <property type="molecule type" value="Genomic_DNA"/>
</dbReference>
<dbReference type="Gene3D" id="3.10.450.50">
    <property type="match status" value="1"/>
</dbReference>
<keyword evidence="4" id="KW-1185">Reference proteome</keyword>
<organism evidence="3 4">
    <name type="scientific">Undibacterium luofuense</name>
    <dbReference type="NCBI Taxonomy" id="2828733"/>
    <lineage>
        <taxon>Bacteria</taxon>
        <taxon>Pseudomonadati</taxon>
        <taxon>Pseudomonadota</taxon>
        <taxon>Betaproteobacteria</taxon>
        <taxon>Burkholderiales</taxon>
        <taxon>Oxalobacteraceae</taxon>
        <taxon>Undibacterium</taxon>
    </lineage>
</organism>
<name>A0A941DN40_9BURK</name>
<dbReference type="SUPFAM" id="SSF54427">
    <property type="entry name" value="NTF2-like"/>
    <property type="match status" value="1"/>
</dbReference>
<evidence type="ECO:0000313" key="3">
    <source>
        <dbReference type="EMBL" id="MBR7783858.1"/>
    </source>
</evidence>
<dbReference type="AlphaFoldDB" id="A0A941DN40"/>
<dbReference type="RefSeq" id="WP_212689129.1">
    <property type="nucleotide sequence ID" value="NZ_JAGSPN010000015.1"/>
</dbReference>
<gene>
    <name evidence="3" type="ORF">KDM89_17055</name>
</gene>
<dbReference type="Pfam" id="PF14534">
    <property type="entry name" value="DUF4440"/>
    <property type="match status" value="1"/>
</dbReference>
<dbReference type="InterPro" id="IPR032710">
    <property type="entry name" value="NTF2-like_dom_sf"/>
</dbReference>
<sequence>MLKLFKTIFIFTCAIVLNTAVPALAADKSDDWEAQVRKTDDAYWHEFNFGTSAALNSYLAADVEFYHDLGGTVIGWDALAKVNAGMDGPGNRARRMVVPASLHIFPMRKGDEIYGAIVSGDHEFYTTDAGKIVKKTFQSSFTHLMLVKDGVWKIARIYSYNHQRTGNAEK</sequence>
<evidence type="ECO:0000256" key="1">
    <source>
        <dbReference type="SAM" id="SignalP"/>
    </source>
</evidence>
<keyword evidence="1" id="KW-0732">Signal</keyword>
<feature type="domain" description="DUF4440" evidence="2">
    <location>
        <begin position="36"/>
        <end position="154"/>
    </location>
</feature>
<evidence type="ECO:0000259" key="2">
    <source>
        <dbReference type="Pfam" id="PF14534"/>
    </source>
</evidence>
<dbReference type="Proteomes" id="UP000680067">
    <property type="component" value="Unassembled WGS sequence"/>
</dbReference>
<dbReference type="InterPro" id="IPR027843">
    <property type="entry name" value="DUF4440"/>
</dbReference>
<comment type="caution">
    <text evidence="3">The sequence shown here is derived from an EMBL/GenBank/DDBJ whole genome shotgun (WGS) entry which is preliminary data.</text>
</comment>
<protein>
    <submittedName>
        <fullName evidence="3">Nuclear transport factor 2 family protein</fullName>
    </submittedName>
</protein>